<dbReference type="SUPFAM" id="SSF53098">
    <property type="entry name" value="Ribonuclease H-like"/>
    <property type="match status" value="1"/>
</dbReference>
<dbReference type="Pfam" id="PF00078">
    <property type="entry name" value="RVT_1"/>
    <property type="match status" value="1"/>
</dbReference>
<evidence type="ECO:0000256" key="2">
    <source>
        <dbReference type="ARBA" id="ARBA00022679"/>
    </source>
</evidence>
<dbReference type="GO" id="GO:0016787">
    <property type="term" value="F:hydrolase activity"/>
    <property type="evidence" value="ECO:0007669"/>
    <property type="project" value="UniProtKB-KW"/>
</dbReference>
<dbReference type="Pfam" id="PF17917">
    <property type="entry name" value="RT_RNaseH"/>
    <property type="match status" value="1"/>
</dbReference>
<evidence type="ECO:0000259" key="10">
    <source>
        <dbReference type="PROSITE" id="PS50994"/>
    </source>
</evidence>
<evidence type="ECO:0000256" key="4">
    <source>
        <dbReference type="ARBA" id="ARBA00022722"/>
    </source>
</evidence>
<dbReference type="InterPro" id="IPR000477">
    <property type="entry name" value="RT_dom"/>
</dbReference>
<dbReference type="FunFam" id="3.10.20.370:FF:000001">
    <property type="entry name" value="Retrovirus-related Pol polyprotein from transposon 17.6-like protein"/>
    <property type="match status" value="1"/>
</dbReference>
<evidence type="ECO:0000313" key="12">
    <source>
        <dbReference type="WBParaSite" id="ACRNAN_scaffold2337.g15124.t1"/>
    </source>
</evidence>
<feature type="domain" description="Reverse transcriptase" evidence="9">
    <location>
        <begin position="14"/>
        <end position="192"/>
    </location>
</feature>
<dbReference type="InterPro" id="IPR012337">
    <property type="entry name" value="RNaseH-like_sf"/>
</dbReference>
<organism evidence="11 12">
    <name type="scientific">Acrobeloides nanus</name>
    <dbReference type="NCBI Taxonomy" id="290746"/>
    <lineage>
        <taxon>Eukaryota</taxon>
        <taxon>Metazoa</taxon>
        <taxon>Ecdysozoa</taxon>
        <taxon>Nematoda</taxon>
        <taxon>Chromadorea</taxon>
        <taxon>Rhabditida</taxon>
        <taxon>Tylenchina</taxon>
        <taxon>Cephalobomorpha</taxon>
        <taxon>Cephaloboidea</taxon>
        <taxon>Cephalobidae</taxon>
        <taxon>Acrobeloides</taxon>
    </lineage>
</organism>
<dbReference type="AlphaFoldDB" id="A0A914DCM8"/>
<dbReference type="SUPFAM" id="SSF56672">
    <property type="entry name" value="DNA/RNA polymerases"/>
    <property type="match status" value="1"/>
</dbReference>
<evidence type="ECO:0000256" key="5">
    <source>
        <dbReference type="ARBA" id="ARBA00022759"/>
    </source>
</evidence>
<evidence type="ECO:0000256" key="7">
    <source>
        <dbReference type="ARBA" id="ARBA00022918"/>
    </source>
</evidence>
<dbReference type="GO" id="GO:0042575">
    <property type="term" value="C:DNA polymerase complex"/>
    <property type="evidence" value="ECO:0007669"/>
    <property type="project" value="UniProtKB-ARBA"/>
</dbReference>
<dbReference type="FunFam" id="1.10.340.70:FF:000003">
    <property type="entry name" value="Protein CBG25708"/>
    <property type="match status" value="1"/>
</dbReference>
<dbReference type="InterPro" id="IPR050951">
    <property type="entry name" value="Retrovirus_Pol_polyprotein"/>
</dbReference>
<keyword evidence="4" id="KW-0540">Nuclease</keyword>
<dbReference type="FunFam" id="3.30.70.270:FF:000020">
    <property type="entry name" value="Transposon Tf2-6 polyprotein-like Protein"/>
    <property type="match status" value="1"/>
</dbReference>
<dbReference type="Pfam" id="PF00665">
    <property type="entry name" value="rve"/>
    <property type="match status" value="1"/>
</dbReference>
<feature type="region of interest" description="Disordered" evidence="8">
    <location>
        <begin position="836"/>
        <end position="858"/>
    </location>
</feature>
<feature type="compositionally biased region" description="Polar residues" evidence="8">
    <location>
        <begin position="836"/>
        <end position="848"/>
    </location>
</feature>
<evidence type="ECO:0000256" key="1">
    <source>
        <dbReference type="ARBA" id="ARBA00012493"/>
    </source>
</evidence>
<keyword evidence="7" id="KW-0695">RNA-directed DNA polymerase</keyword>
<dbReference type="PROSITE" id="PS50878">
    <property type="entry name" value="RT_POL"/>
    <property type="match status" value="1"/>
</dbReference>
<keyword evidence="11" id="KW-1185">Reference proteome</keyword>
<evidence type="ECO:0000256" key="3">
    <source>
        <dbReference type="ARBA" id="ARBA00022695"/>
    </source>
</evidence>
<dbReference type="PANTHER" id="PTHR37984">
    <property type="entry name" value="PROTEIN CBG26694"/>
    <property type="match status" value="1"/>
</dbReference>
<evidence type="ECO:0000256" key="8">
    <source>
        <dbReference type="SAM" id="MobiDB-lite"/>
    </source>
</evidence>
<evidence type="ECO:0000313" key="11">
    <source>
        <dbReference type="Proteomes" id="UP000887540"/>
    </source>
</evidence>
<dbReference type="CDD" id="cd09274">
    <property type="entry name" value="RNase_HI_RT_Ty3"/>
    <property type="match status" value="1"/>
</dbReference>
<dbReference type="InterPro" id="IPR036397">
    <property type="entry name" value="RNaseH_sf"/>
</dbReference>
<dbReference type="InterPro" id="IPR041373">
    <property type="entry name" value="RT_RNaseH"/>
</dbReference>
<dbReference type="GO" id="GO:0004519">
    <property type="term" value="F:endonuclease activity"/>
    <property type="evidence" value="ECO:0007669"/>
    <property type="project" value="UniProtKB-KW"/>
</dbReference>
<dbReference type="GO" id="GO:0003964">
    <property type="term" value="F:RNA-directed DNA polymerase activity"/>
    <property type="evidence" value="ECO:0007669"/>
    <property type="project" value="UniProtKB-KW"/>
</dbReference>
<dbReference type="InterPro" id="IPR043502">
    <property type="entry name" value="DNA/RNA_pol_sf"/>
</dbReference>
<dbReference type="PROSITE" id="PS50994">
    <property type="entry name" value="INTEGRASE"/>
    <property type="match status" value="1"/>
</dbReference>
<dbReference type="CDD" id="cd01647">
    <property type="entry name" value="RT_LTR"/>
    <property type="match status" value="1"/>
</dbReference>
<protein>
    <recommendedName>
        <fullName evidence="1">RNA-directed DNA polymerase</fullName>
        <ecNumber evidence="1">2.7.7.49</ecNumber>
    </recommendedName>
</protein>
<dbReference type="Gene3D" id="3.30.70.270">
    <property type="match status" value="2"/>
</dbReference>
<name>A0A914DCM8_9BILA</name>
<dbReference type="InterPro" id="IPR041588">
    <property type="entry name" value="Integrase_H2C2"/>
</dbReference>
<dbReference type="Proteomes" id="UP000887540">
    <property type="component" value="Unplaced"/>
</dbReference>
<dbReference type="InterPro" id="IPR043128">
    <property type="entry name" value="Rev_trsase/Diguanyl_cyclase"/>
</dbReference>
<keyword evidence="5" id="KW-0255">Endonuclease</keyword>
<dbReference type="EC" id="2.7.7.49" evidence="1"/>
<dbReference type="PANTHER" id="PTHR37984:SF5">
    <property type="entry name" value="PROTEIN NYNRIN-LIKE"/>
    <property type="match status" value="1"/>
</dbReference>
<dbReference type="Gene3D" id="3.30.420.10">
    <property type="entry name" value="Ribonuclease H-like superfamily/Ribonuclease H"/>
    <property type="match status" value="1"/>
</dbReference>
<evidence type="ECO:0000256" key="6">
    <source>
        <dbReference type="ARBA" id="ARBA00022801"/>
    </source>
</evidence>
<keyword evidence="3" id="KW-0548">Nucleotidyltransferase</keyword>
<dbReference type="Gene3D" id="3.10.10.10">
    <property type="entry name" value="HIV Type 1 Reverse Transcriptase, subunit A, domain 1"/>
    <property type="match status" value="1"/>
</dbReference>
<dbReference type="WBParaSite" id="ACRNAN_scaffold2337.g15124.t1">
    <property type="protein sequence ID" value="ACRNAN_scaffold2337.g15124.t1"/>
    <property type="gene ID" value="ACRNAN_scaffold2337.g15124"/>
</dbReference>
<dbReference type="GO" id="GO:0003676">
    <property type="term" value="F:nucleic acid binding"/>
    <property type="evidence" value="ECO:0007669"/>
    <property type="project" value="InterPro"/>
</dbReference>
<reference evidence="12" key="1">
    <citation type="submission" date="2022-11" db="UniProtKB">
        <authorList>
            <consortium name="WormBaseParasite"/>
        </authorList>
    </citation>
    <scope>IDENTIFICATION</scope>
</reference>
<dbReference type="Gene3D" id="1.10.340.70">
    <property type="match status" value="1"/>
</dbReference>
<proteinExistence type="predicted"/>
<dbReference type="Pfam" id="PF17921">
    <property type="entry name" value="Integrase_H2C2"/>
    <property type="match status" value="1"/>
</dbReference>
<dbReference type="GO" id="GO:0015074">
    <property type="term" value="P:DNA integration"/>
    <property type="evidence" value="ECO:0007669"/>
    <property type="project" value="InterPro"/>
</dbReference>
<sequence length="944" mass="108778">MQPFLEEELDRLVKMDVLSKIDYSEWAAPIVVVKKANGKIRVCADFSTGLNEALVLHQYPLPKPEDILITLNGGQEFTQLDLFDAYLQIPMEDQSAKLLVVNTHKGLFQYNRLPFGVKSAPAIFQQLMEQVLSGLSGVAAYLDDVIITGRNRQEHLENLSKVLSRFEQFGLRLRREKCSFLQPKVKYLGFIIDKNGIQTDPDKVKAIKNMPRPKDIKSLRSYLGFVNHYGKFVPRLYDLRSPLDNLLKKDVPWNWSDQCEDSFAKIRSILMSPLVLTHFQPSLPLFLAADASNIGIGAVIYHRFPDGSEKVIAHASKTLTDAEKNYSQIEKEALGLVYGVKKYHQYIWGNHFTLVTDHKPLVTIFGSKKGIPTTAANRLQRWAIILMGYSFDIMYKSTSEFGQVDGLSRLPIGIDEEFDQGNIFFEHQINQLFDDILENIPVLPKQIMEHTSIDPFLNKVLQYIFEGFPPKIRHPVLRNFAIKNDELSAHNGCIFLNDRIVIPSSLQGCILRQLHTSHPGMNRMKSLARSLCYWYGMDNDIERYVRNCDDCANAAKNPVKVPLQPWPTPLGPWKRIHIDFAGPFKNSYFLLVIDAYSKWPEIIQMKKIDSQRTINELCELFARYGLPETLVSDNGPQFTSKEFVQFCATNAIDHVFTPPYHPQSNGQVERFVDTFKRAMYKSQKDYGDLNKHLRAFLFMYRRTPLADRKESPSELFIGRCLRSTLDIMLPKPVSMLKSHANNKENMKNYFNKHHGAQSREYVPGEIVQARNYRGPGTWKVGIVLQKIGNVKYKVRVEGVDWIRHANQIKNYYGNQQVNDDAESIDDFTVQQPQLMRSDSLKTTENTQQNEDEVTSVADSSIVESSFQTADENVDQENQPIPPIVQMNHRDNKITYYKRISEEELRDYLNERQLPRTSGRLRKFVERLVIDPKEKKYKTEKINPF</sequence>
<dbReference type="FunFam" id="3.30.420.10:FF:000063">
    <property type="entry name" value="Retrovirus-related Pol polyprotein from transposon 297-like Protein"/>
    <property type="match status" value="1"/>
</dbReference>
<accession>A0A914DCM8</accession>
<keyword evidence="6" id="KW-0378">Hydrolase</keyword>
<dbReference type="InterPro" id="IPR001584">
    <property type="entry name" value="Integrase_cat-core"/>
</dbReference>
<keyword evidence="2" id="KW-0808">Transferase</keyword>
<feature type="domain" description="Integrase catalytic" evidence="10">
    <location>
        <begin position="568"/>
        <end position="720"/>
    </location>
</feature>
<evidence type="ECO:0000259" key="9">
    <source>
        <dbReference type="PROSITE" id="PS50878"/>
    </source>
</evidence>